<feature type="domain" description="Mce/MlaD" evidence="2">
    <location>
        <begin position="21"/>
        <end position="94"/>
    </location>
</feature>
<keyword evidence="1" id="KW-0175">Coiled coil</keyword>
<dbReference type="GO" id="GO:0005576">
    <property type="term" value="C:extracellular region"/>
    <property type="evidence" value="ECO:0007669"/>
    <property type="project" value="TreeGrafter"/>
</dbReference>
<dbReference type="Proteomes" id="UP000516957">
    <property type="component" value="Unassembled WGS sequence"/>
</dbReference>
<name>A0A7Y9JRN1_9ACTN</name>
<gene>
    <name evidence="4" type="ORF">BKA08_002898</name>
</gene>
<protein>
    <submittedName>
        <fullName evidence="4">Phospholipid/cholesterol/gamma-HCH transport system substrate-binding protein</fullName>
    </submittedName>
</protein>
<dbReference type="RefSeq" id="WP_179616243.1">
    <property type="nucleotide sequence ID" value="NZ_CP059163.1"/>
</dbReference>
<dbReference type="AlphaFoldDB" id="A0A7Y9JRN1"/>
<accession>A0A7Y9JRN1</accession>
<dbReference type="NCBIfam" id="TIGR00996">
    <property type="entry name" value="Mtu_fam_mce"/>
    <property type="match status" value="1"/>
</dbReference>
<dbReference type="PANTHER" id="PTHR33371:SF18">
    <property type="entry name" value="MCE-FAMILY PROTEIN MCE3C"/>
    <property type="match status" value="1"/>
</dbReference>
<sequence length="309" mass="32411">MLVVLASLNLNRLPLVGNSDVIHARFAEAGGLRGGDSVMVSGAEVGKVRDVVLEGGVVEADLVLTDADVELGDLTEARIVTTTLLGRAAVELVPAGDGALEAGDTIPVERTDAPYSITSALNRLTTESGEIDKAALQRAIDQASGVLEGSRDSVGPALRGITDISRAIAANDEQLATLLDRATRVTDVLADRDQEIASLLTAGESLFAELDARQRVIEALLESAQMLADQLQGVLEENTQVIGPALRQLNSIVEVLNRNRKAIQDTLVGLRGYATAFGDAASTGPWFDAYIQNLTDPATLAPILSGILP</sequence>
<evidence type="ECO:0000256" key="1">
    <source>
        <dbReference type="SAM" id="Coils"/>
    </source>
</evidence>
<dbReference type="Pfam" id="PF02470">
    <property type="entry name" value="MlaD"/>
    <property type="match status" value="1"/>
</dbReference>
<evidence type="ECO:0000259" key="3">
    <source>
        <dbReference type="Pfam" id="PF11887"/>
    </source>
</evidence>
<evidence type="ECO:0000259" key="2">
    <source>
        <dbReference type="Pfam" id="PF02470"/>
    </source>
</evidence>
<reference evidence="4 5" key="1">
    <citation type="submission" date="2020-07" db="EMBL/GenBank/DDBJ databases">
        <title>Sequencing the genomes of 1000 actinobacteria strains.</title>
        <authorList>
            <person name="Klenk H.-P."/>
        </authorList>
    </citation>
    <scope>NUCLEOTIDE SEQUENCE [LARGE SCALE GENOMIC DNA]</scope>
    <source>
        <strain evidence="4 5">DSM 18965</strain>
    </source>
</reference>
<dbReference type="Pfam" id="PF11887">
    <property type="entry name" value="Mce4_CUP1"/>
    <property type="match status" value="1"/>
</dbReference>
<organism evidence="4 5">
    <name type="scientific">Nocardioides marinisabuli</name>
    <dbReference type="NCBI Taxonomy" id="419476"/>
    <lineage>
        <taxon>Bacteria</taxon>
        <taxon>Bacillati</taxon>
        <taxon>Actinomycetota</taxon>
        <taxon>Actinomycetes</taxon>
        <taxon>Propionibacteriales</taxon>
        <taxon>Nocardioidaceae</taxon>
        <taxon>Nocardioides</taxon>
    </lineage>
</organism>
<dbReference type="InterPro" id="IPR003399">
    <property type="entry name" value="Mce/MlaD"/>
</dbReference>
<keyword evidence="5" id="KW-1185">Reference proteome</keyword>
<feature type="coiled-coil region" evidence="1">
    <location>
        <begin position="217"/>
        <end position="266"/>
    </location>
</feature>
<dbReference type="PANTHER" id="PTHR33371">
    <property type="entry name" value="INTERMEMBRANE PHOSPHOLIPID TRANSPORT SYSTEM BINDING PROTEIN MLAD-RELATED"/>
    <property type="match status" value="1"/>
</dbReference>
<proteinExistence type="predicted"/>
<dbReference type="InterPro" id="IPR005693">
    <property type="entry name" value="Mce"/>
</dbReference>
<dbReference type="EMBL" id="JACCBE010000001">
    <property type="protein sequence ID" value="NYD58660.1"/>
    <property type="molecule type" value="Genomic_DNA"/>
</dbReference>
<comment type="caution">
    <text evidence="4">The sequence shown here is derived from an EMBL/GenBank/DDBJ whole genome shotgun (WGS) entry which is preliminary data.</text>
</comment>
<dbReference type="InterPro" id="IPR052336">
    <property type="entry name" value="MlaD_Phospholipid_Transporter"/>
</dbReference>
<evidence type="ECO:0000313" key="4">
    <source>
        <dbReference type="EMBL" id="NYD58660.1"/>
    </source>
</evidence>
<feature type="domain" description="Mammalian cell entry C-terminal" evidence="3">
    <location>
        <begin position="99"/>
        <end position="271"/>
    </location>
</feature>
<evidence type="ECO:0000313" key="5">
    <source>
        <dbReference type="Proteomes" id="UP000516957"/>
    </source>
</evidence>
<dbReference type="InterPro" id="IPR024516">
    <property type="entry name" value="Mce_C"/>
</dbReference>